<feature type="transmembrane region" description="Helical" evidence="1">
    <location>
        <begin position="91"/>
        <end position="109"/>
    </location>
</feature>
<feature type="transmembrane region" description="Helical" evidence="1">
    <location>
        <begin position="218"/>
        <end position="243"/>
    </location>
</feature>
<name>E8X0J2_GRATM</name>
<feature type="transmembrane region" description="Helical" evidence="1">
    <location>
        <begin position="157"/>
        <end position="180"/>
    </location>
</feature>
<feature type="transmembrane region" description="Helical" evidence="1">
    <location>
        <begin position="45"/>
        <end position="70"/>
    </location>
</feature>
<reference evidence="3" key="1">
    <citation type="submission" date="2011-01" db="EMBL/GenBank/DDBJ databases">
        <title>Complete sequence of chromosome of Acidobacterium sp. MP5ACTX9.</title>
        <authorList>
            <consortium name="US DOE Joint Genome Institute"/>
            <person name="Lucas S."/>
            <person name="Copeland A."/>
            <person name="Lapidus A."/>
            <person name="Cheng J.-F."/>
            <person name="Goodwin L."/>
            <person name="Pitluck S."/>
            <person name="Teshima H."/>
            <person name="Detter J.C."/>
            <person name="Han C."/>
            <person name="Tapia R."/>
            <person name="Land M."/>
            <person name="Hauser L."/>
            <person name="Kyrpides N."/>
            <person name="Ivanova N."/>
            <person name="Ovchinnikova G."/>
            <person name="Pagani I."/>
            <person name="Rawat S.R."/>
            <person name="Mannisto M."/>
            <person name="Haggblom M.M."/>
            <person name="Woyke T."/>
        </authorList>
    </citation>
    <scope>NUCLEOTIDE SEQUENCE [LARGE SCALE GENOMIC DNA]</scope>
    <source>
        <strain evidence="3">MP5ACTX9</strain>
    </source>
</reference>
<protein>
    <submittedName>
        <fullName evidence="2">Uncharacterized protein</fullName>
    </submittedName>
</protein>
<dbReference type="eggNOG" id="ENOG5033UE4">
    <property type="taxonomic scope" value="Bacteria"/>
</dbReference>
<dbReference type="HOGENOM" id="CLU_530769_0_0_0"/>
<dbReference type="AlphaFoldDB" id="E8X0J2"/>
<keyword evidence="1" id="KW-0812">Transmembrane</keyword>
<dbReference type="KEGG" id="acm:AciX9_0787"/>
<feature type="transmembrane region" description="Helical" evidence="1">
    <location>
        <begin position="186"/>
        <end position="206"/>
    </location>
</feature>
<proteinExistence type="predicted"/>
<evidence type="ECO:0000313" key="3">
    <source>
        <dbReference type="Proteomes" id="UP000000343"/>
    </source>
</evidence>
<feature type="transmembrane region" description="Helical" evidence="1">
    <location>
        <begin position="21"/>
        <end position="39"/>
    </location>
</feature>
<keyword evidence="1" id="KW-0472">Membrane</keyword>
<keyword evidence="3" id="KW-1185">Reference proteome</keyword>
<feature type="transmembrane region" description="Helical" evidence="1">
    <location>
        <begin position="129"/>
        <end position="150"/>
    </location>
</feature>
<evidence type="ECO:0000313" key="2">
    <source>
        <dbReference type="EMBL" id="ADW67856.1"/>
    </source>
</evidence>
<dbReference type="EMBL" id="CP002480">
    <property type="protein sequence ID" value="ADW67856.1"/>
    <property type="molecule type" value="Genomic_DNA"/>
</dbReference>
<dbReference type="Proteomes" id="UP000000343">
    <property type="component" value="Chromosome"/>
</dbReference>
<evidence type="ECO:0000256" key="1">
    <source>
        <dbReference type="SAM" id="Phobius"/>
    </source>
</evidence>
<sequence>MPQSILIFRKDIRHLLPELGVVLLLFVAFASCAPSMWTASAYAPYMALLAVLLKVLMPISWVVLISRLVHDESLVGDRQFWTSRPYHWGKLLAAKILFLAVFIYLPFLLVQCYLLKHAGLHPLLALPALGHNLVLLTICVILPITALAAITSNFARLLLSVIGAIIYMLVVSGFVFYFAFLKMQLPHLQADLLAVFFLLPAVALVYQYKTRQTQRSRILLIATPIAAALIVLLPASPFIAGAYPTLSGASAPKLTSLTDQFHPPTAGTLAVVRNLVGINLPTRIEGVAEDSTFVIQGVRVTVTGGGVNYTSPFLSSQGSNPIGAKTPATLLEFSLPQDIFNRIRTTPVDIHLELATERFQMQKPATWKATLLPFSVPGNGICSFSKDDASSPPTCRFPLAPPEVSLVTADVAPRMCPATQAFPGRANLGARGGVLDFDPVITVPLSLRTGDPDPSHNYVLCPGTPLSFVEGTHLPNAILTLDQKQVVLDAFAIRLTPPTEGPAPTPQVQPTSE</sequence>
<keyword evidence="1" id="KW-1133">Transmembrane helix</keyword>
<dbReference type="RefSeq" id="WP_013579182.1">
    <property type="nucleotide sequence ID" value="NC_015064.1"/>
</dbReference>
<gene>
    <name evidence="2" type="ordered locus">AciX9_0787</name>
</gene>
<dbReference type="OrthoDB" id="117897at2"/>
<organism evidence="3">
    <name type="scientific">Granulicella tundricola (strain ATCC BAA-1859 / DSM 23138 / MP5ACTX9)</name>
    <dbReference type="NCBI Taxonomy" id="1198114"/>
    <lineage>
        <taxon>Bacteria</taxon>
        <taxon>Pseudomonadati</taxon>
        <taxon>Acidobacteriota</taxon>
        <taxon>Terriglobia</taxon>
        <taxon>Terriglobales</taxon>
        <taxon>Acidobacteriaceae</taxon>
        <taxon>Granulicella</taxon>
    </lineage>
</organism>
<dbReference type="PaxDb" id="1198114-AciX9_0787"/>
<accession>E8X0J2</accession>